<keyword evidence="5" id="KW-0732">Signal</keyword>
<evidence type="ECO:0000313" key="7">
    <source>
        <dbReference type="EMBL" id="GHA20118.1"/>
    </source>
</evidence>
<dbReference type="InterPro" id="IPR050597">
    <property type="entry name" value="Cytochrome_c_Oxidase_Subunit"/>
</dbReference>
<evidence type="ECO:0000313" key="8">
    <source>
        <dbReference type="Proteomes" id="UP000614811"/>
    </source>
</evidence>
<dbReference type="Gene3D" id="1.10.760.10">
    <property type="entry name" value="Cytochrome c-like domain"/>
    <property type="match status" value="2"/>
</dbReference>
<comment type="caution">
    <text evidence="7">The sequence shown here is derived from an EMBL/GenBank/DDBJ whole genome shotgun (WGS) entry which is preliminary data.</text>
</comment>
<evidence type="ECO:0000256" key="4">
    <source>
        <dbReference type="PROSITE-ProRule" id="PRU00433"/>
    </source>
</evidence>
<keyword evidence="2 4" id="KW-0479">Metal-binding</keyword>
<dbReference type="InterPro" id="IPR009056">
    <property type="entry name" value="Cyt_c-like_dom"/>
</dbReference>
<proteinExistence type="predicted"/>
<keyword evidence="3 4" id="KW-0408">Iron</keyword>
<dbReference type="AlphaFoldDB" id="A0A918VSZ1"/>
<gene>
    <name evidence="7" type="ORF">GCM10008090_32500</name>
</gene>
<dbReference type="Proteomes" id="UP000614811">
    <property type="component" value="Unassembled WGS sequence"/>
</dbReference>
<feature type="domain" description="Cytochrome c" evidence="6">
    <location>
        <begin position="118"/>
        <end position="205"/>
    </location>
</feature>
<reference evidence="7" key="2">
    <citation type="submission" date="2020-09" db="EMBL/GenBank/DDBJ databases">
        <authorList>
            <person name="Sun Q."/>
            <person name="Kim S."/>
        </authorList>
    </citation>
    <scope>NUCLEOTIDE SEQUENCE</scope>
    <source>
        <strain evidence="7">KCTC 12711</strain>
    </source>
</reference>
<evidence type="ECO:0000256" key="2">
    <source>
        <dbReference type="ARBA" id="ARBA00022723"/>
    </source>
</evidence>
<reference evidence="7" key="1">
    <citation type="journal article" date="2014" name="Int. J. Syst. Evol. Microbiol.">
        <title>Complete genome sequence of Corynebacterium casei LMG S-19264T (=DSM 44701T), isolated from a smear-ripened cheese.</title>
        <authorList>
            <consortium name="US DOE Joint Genome Institute (JGI-PGF)"/>
            <person name="Walter F."/>
            <person name="Albersmeier A."/>
            <person name="Kalinowski J."/>
            <person name="Ruckert C."/>
        </authorList>
    </citation>
    <scope>NUCLEOTIDE SEQUENCE</scope>
    <source>
        <strain evidence="7">KCTC 12711</strain>
    </source>
</reference>
<dbReference type="GO" id="GO:0009055">
    <property type="term" value="F:electron transfer activity"/>
    <property type="evidence" value="ECO:0007669"/>
    <property type="project" value="InterPro"/>
</dbReference>
<dbReference type="PANTHER" id="PTHR33751:SF1">
    <property type="entry name" value="CBB3-TYPE CYTOCHROME C OXIDASE SUBUNIT FIXP"/>
    <property type="match status" value="1"/>
</dbReference>
<dbReference type="SUPFAM" id="SSF46626">
    <property type="entry name" value="Cytochrome c"/>
    <property type="match status" value="2"/>
</dbReference>
<name>A0A918VSZ1_9GAMM</name>
<accession>A0A918VSZ1</accession>
<protein>
    <recommendedName>
        <fullName evidence="6">Cytochrome c domain-containing protein</fullName>
    </recommendedName>
</protein>
<evidence type="ECO:0000256" key="5">
    <source>
        <dbReference type="SAM" id="SignalP"/>
    </source>
</evidence>
<keyword evidence="8" id="KW-1185">Reference proteome</keyword>
<dbReference type="Pfam" id="PF00034">
    <property type="entry name" value="Cytochrom_C"/>
    <property type="match status" value="2"/>
</dbReference>
<dbReference type="PANTHER" id="PTHR33751">
    <property type="entry name" value="CBB3-TYPE CYTOCHROME C OXIDASE SUBUNIT FIXP"/>
    <property type="match status" value="1"/>
</dbReference>
<evidence type="ECO:0000259" key="6">
    <source>
        <dbReference type="PROSITE" id="PS51007"/>
    </source>
</evidence>
<organism evidence="7 8">
    <name type="scientific">Arenicella chitinivorans</name>
    <dbReference type="NCBI Taxonomy" id="1329800"/>
    <lineage>
        <taxon>Bacteria</taxon>
        <taxon>Pseudomonadati</taxon>
        <taxon>Pseudomonadota</taxon>
        <taxon>Gammaproteobacteria</taxon>
        <taxon>Arenicellales</taxon>
        <taxon>Arenicellaceae</taxon>
        <taxon>Arenicella</taxon>
    </lineage>
</organism>
<evidence type="ECO:0000256" key="1">
    <source>
        <dbReference type="ARBA" id="ARBA00022617"/>
    </source>
</evidence>
<dbReference type="GO" id="GO:0020037">
    <property type="term" value="F:heme binding"/>
    <property type="evidence" value="ECO:0007669"/>
    <property type="project" value="InterPro"/>
</dbReference>
<feature type="chain" id="PRO_5037310067" description="Cytochrome c domain-containing protein" evidence="5">
    <location>
        <begin position="24"/>
        <end position="205"/>
    </location>
</feature>
<dbReference type="GO" id="GO:0046872">
    <property type="term" value="F:metal ion binding"/>
    <property type="evidence" value="ECO:0007669"/>
    <property type="project" value="UniProtKB-KW"/>
</dbReference>
<feature type="signal peptide" evidence="5">
    <location>
        <begin position="1"/>
        <end position="23"/>
    </location>
</feature>
<keyword evidence="1 4" id="KW-0349">Heme</keyword>
<dbReference type="InterPro" id="IPR036909">
    <property type="entry name" value="Cyt_c-like_dom_sf"/>
</dbReference>
<evidence type="ECO:0000256" key="3">
    <source>
        <dbReference type="ARBA" id="ARBA00023004"/>
    </source>
</evidence>
<dbReference type="EMBL" id="BMXA01000008">
    <property type="protein sequence ID" value="GHA20118.1"/>
    <property type="molecule type" value="Genomic_DNA"/>
</dbReference>
<dbReference type="PROSITE" id="PS51007">
    <property type="entry name" value="CYTC"/>
    <property type="match status" value="2"/>
</dbReference>
<sequence>MLGRPSWLSILVLWVIHSTGVCAEEPGATLYATHCSACHGVGAQGNPQLGSPALAGQHASYLERQLHNFANGIRGADGADSYGKQMAASSSLIAESEWSSVSTYLATLEPSSSTASDGDTVLGYKVFQGTCSGCHGAEGQGNPALHAPRIAGLAPDYLLRQFKHFQTGVRGANPEDRYGRQMAMMASTIRDPEQVSAIIAFLTAK</sequence>
<feature type="domain" description="Cytochrome c" evidence="6">
    <location>
        <begin position="22"/>
        <end position="109"/>
    </location>
</feature>